<dbReference type="InterPro" id="IPR011711">
    <property type="entry name" value="GntR_C"/>
</dbReference>
<dbReference type="SMART" id="SM00895">
    <property type="entry name" value="FCD"/>
    <property type="match status" value="1"/>
</dbReference>
<dbReference type="PANTHER" id="PTHR43537:SF5">
    <property type="entry name" value="UXU OPERON TRANSCRIPTIONAL REGULATOR"/>
    <property type="match status" value="1"/>
</dbReference>
<dbReference type="SMART" id="SM00345">
    <property type="entry name" value="HTH_GNTR"/>
    <property type="match status" value="1"/>
</dbReference>
<dbReference type="KEGG" id="cbw:RR42_m2278"/>
<dbReference type="AlphaFoldDB" id="A0A0C4Y9R0"/>
<dbReference type="InterPro" id="IPR036390">
    <property type="entry name" value="WH_DNA-bd_sf"/>
</dbReference>
<dbReference type="Gene3D" id="1.20.120.530">
    <property type="entry name" value="GntR ligand-binding domain-like"/>
    <property type="match status" value="1"/>
</dbReference>
<dbReference type="PROSITE" id="PS50949">
    <property type="entry name" value="HTH_GNTR"/>
    <property type="match status" value="1"/>
</dbReference>
<evidence type="ECO:0000256" key="1">
    <source>
        <dbReference type="ARBA" id="ARBA00023015"/>
    </source>
</evidence>
<sequence length="235" mass="25997">MDELVLTATDSASLSEQVCKLIIGAILRGEFSADQKLPTEADLASRYAVSRTTVREALSRLRSEGIVVSRRGSGSYIQRMPVRGQPVTPQISSIADIEHYYAFRLCVEVGVAEISAQMRTDADIDAIRAAYAALDRTQESETSGVEEDLQLHLAIARASHNPFFVPTVEHALGPIRQCMELARNLGQTRNPTRFEQVQAEHLAIIEAIAQRSPTQASIAMRRHIENARRRIFEGA</sequence>
<dbReference type="CDD" id="cd07377">
    <property type="entry name" value="WHTH_GntR"/>
    <property type="match status" value="1"/>
</dbReference>
<dbReference type="PANTHER" id="PTHR43537">
    <property type="entry name" value="TRANSCRIPTIONAL REGULATOR, GNTR FAMILY"/>
    <property type="match status" value="1"/>
</dbReference>
<dbReference type="STRING" id="68895.RR42_m2278"/>
<dbReference type="Pfam" id="PF00392">
    <property type="entry name" value="GntR"/>
    <property type="match status" value="1"/>
</dbReference>
<organism evidence="5 6">
    <name type="scientific">Cupriavidus basilensis</name>
    <dbReference type="NCBI Taxonomy" id="68895"/>
    <lineage>
        <taxon>Bacteria</taxon>
        <taxon>Pseudomonadati</taxon>
        <taxon>Pseudomonadota</taxon>
        <taxon>Betaproteobacteria</taxon>
        <taxon>Burkholderiales</taxon>
        <taxon>Burkholderiaceae</taxon>
        <taxon>Cupriavidus</taxon>
    </lineage>
</organism>
<evidence type="ECO:0000313" key="5">
    <source>
        <dbReference type="EMBL" id="AJG19670.1"/>
    </source>
</evidence>
<keyword evidence="6" id="KW-1185">Reference proteome</keyword>
<evidence type="ECO:0000256" key="3">
    <source>
        <dbReference type="ARBA" id="ARBA00023163"/>
    </source>
</evidence>
<accession>A0A0C4Y9R0</accession>
<keyword evidence="2" id="KW-0238">DNA-binding</keyword>
<feature type="domain" description="HTH gntR-type" evidence="4">
    <location>
        <begin position="12"/>
        <end position="80"/>
    </location>
</feature>
<evidence type="ECO:0000259" key="4">
    <source>
        <dbReference type="PROSITE" id="PS50949"/>
    </source>
</evidence>
<dbReference type="InterPro" id="IPR036388">
    <property type="entry name" value="WH-like_DNA-bd_sf"/>
</dbReference>
<protein>
    <submittedName>
        <fullName evidence="5">Transcriptional regulator, GntR family</fullName>
    </submittedName>
</protein>
<dbReference type="EMBL" id="CP010536">
    <property type="protein sequence ID" value="AJG19670.1"/>
    <property type="molecule type" value="Genomic_DNA"/>
</dbReference>
<dbReference type="Gene3D" id="1.10.10.10">
    <property type="entry name" value="Winged helix-like DNA-binding domain superfamily/Winged helix DNA-binding domain"/>
    <property type="match status" value="1"/>
</dbReference>
<dbReference type="InterPro" id="IPR000524">
    <property type="entry name" value="Tscrpt_reg_HTH_GntR"/>
</dbReference>
<gene>
    <name evidence="5" type="ORF">RR42_m2278</name>
</gene>
<proteinExistence type="predicted"/>
<dbReference type="Proteomes" id="UP000031843">
    <property type="component" value="Chromosome main"/>
</dbReference>
<evidence type="ECO:0000256" key="2">
    <source>
        <dbReference type="ARBA" id="ARBA00023125"/>
    </source>
</evidence>
<dbReference type="PRINTS" id="PR00035">
    <property type="entry name" value="HTHGNTR"/>
</dbReference>
<evidence type="ECO:0000313" key="6">
    <source>
        <dbReference type="Proteomes" id="UP000031843"/>
    </source>
</evidence>
<keyword evidence="1" id="KW-0805">Transcription regulation</keyword>
<name>A0A0C4Y9R0_9BURK</name>
<dbReference type="SUPFAM" id="SSF48008">
    <property type="entry name" value="GntR ligand-binding domain-like"/>
    <property type="match status" value="1"/>
</dbReference>
<keyword evidence="3" id="KW-0804">Transcription</keyword>
<reference evidence="5 6" key="1">
    <citation type="journal article" date="2015" name="Genome Announc.">
        <title>Complete Genome Sequence of Cupriavidus basilensis 4G11, Isolated from the Oak Ridge Field Research Center Site.</title>
        <authorList>
            <person name="Ray J."/>
            <person name="Waters R.J."/>
            <person name="Skerker J.M."/>
            <person name="Kuehl J.V."/>
            <person name="Price M.N."/>
            <person name="Huang J."/>
            <person name="Chakraborty R."/>
            <person name="Arkin A.P."/>
            <person name="Deutschbauer A."/>
        </authorList>
    </citation>
    <scope>NUCLEOTIDE SEQUENCE [LARGE SCALE GENOMIC DNA]</scope>
    <source>
        <strain evidence="5">4G11</strain>
    </source>
</reference>
<dbReference type="SUPFAM" id="SSF46785">
    <property type="entry name" value="Winged helix' DNA-binding domain"/>
    <property type="match status" value="1"/>
</dbReference>
<dbReference type="Pfam" id="PF07729">
    <property type="entry name" value="FCD"/>
    <property type="match status" value="1"/>
</dbReference>
<dbReference type="InterPro" id="IPR008920">
    <property type="entry name" value="TF_FadR/GntR_C"/>
</dbReference>
<dbReference type="GO" id="GO:0003700">
    <property type="term" value="F:DNA-binding transcription factor activity"/>
    <property type="evidence" value="ECO:0007669"/>
    <property type="project" value="InterPro"/>
</dbReference>
<dbReference type="GO" id="GO:0003677">
    <property type="term" value="F:DNA binding"/>
    <property type="evidence" value="ECO:0007669"/>
    <property type="project" value="UniProtKB-KW"/>
</dbReference>